<dbReference type="WBParaSite" id="Pan_g14304.t1">
    <property type="protein sequence ID" value="Pan_g14304.t1"/>
    <property type="gene ID" value="Pan_g14304"/>
</dbReference>
<evidence type="ECO:0000256" key="5">
    <source>
        <dbReference type="SAM" id="Phobius"/>
    </source>
</evidence>
<feature type="transmembrane region" description="Helical" evidence="5">
    <location>
        <begin position="212"/>
        <end position="232"/>
    </location>
</feature>
<evidence type="ECO:0000313" key="7">
    <source>
        <dbReference type="WBParaSite" id="Pan_g14304.t1"/>
    </source>
</evidence>
<comment type="subcellular location">
    <subcellularLocation>
        <location evidence="1">Membrane</location>
        <topology evidence="1">Multi-pass membrane protein</topology>
    </subcellularLocation>
</comment>
<evidence type="ECO:0000256" key="3">
    <source>
        <dbReference type="ARBA" id="ARBA00022989"/>
    </source>
</evidence>
<dbReference type="InterPro" id="IPR019537">
    <property type="entry name" value="TMEM65"/>
</dbReference>
<keyword evidence="3 5" id="KW-1133">Transmembrane helix</keyword>
<evidence type="ECO:0000256" key="4">
    <source>
        <dbReference type="ARBA" id="ARBA00023136"/>
    </source>
</evidence>
<keyword evidence="6" id="KW-1185">Reference proteome</keyword>
<keyword evidence="2 5" id="KW-0812">Transmembrane</keyword>
<evidence type="ECO:0000256" key="2">
    <source>
        <dbReference type="ARBA" id="ARBA00022692"/>
    </source>
</evidence>
<dbReference type="GO" id="GO:0005739">
    <property type="term" value="C:mitochondrion"/>
    <property type="evidence" value="ECO:0007669"/>
    <property type="project" value="TreeGrafter"/>
</dbReference>
<dbReference type="PANTHER" id="PTHR21706:SF15">
    <property type="entry name" value="TRANSMEMBRANE PROTEIN 65"/>
    <property type="match status" value="1"/>
</dbReference>
<dbReference type="Proteomes" id="UP000492821">
    <property type="component" value="Unassembled WGS sequence"/>
</dbReference>
<organism evidence="6 7">
    <name type="scientific">Panagrellus redivivus</name>
    <name type="common">Microworm</name>
    <dbReference type="NCBI Taxonomy" id="6233"/>
    <lineage>
        <taxon>Eukaryota</taxon>
        <taxon>Metazoa</taxon>
        <taxon>Ecdysozoa</taxon>
        <taxon>Nematoda</taxon>
        <taxon>Chromadorea</taxon>
        <taxon>Rhabditida</taxon>
        <taxon>Tylenchina</taxon>
        <taxon>Panagrolaimomorpha</taxon>
        <taxon>Panagrolaimoidea</taxon>
        <taxon>Panagrolaimidae</taxon>
        <taxon>Panagrellus</taxon>
    </lineage>
</organism>
<protein>
    <submittedName>
        <fullName evidence="7">Transmembrane protein 65</fullName>
    </submittedName>
</protein>
<dbReference type="AlphaFoldDB" id="A0A7E4UYD5"/>
<sequence length="234" mass="25799">MESIKIYKGFQAPDTPAVLDYPRVMPARWQQYLTIARTFSRGSNGQLFRCRPNIALAARCSTTSSVVTHLSHVHVHTLDDARTVIGQFSPDEKKLLLDALNEPEAGKTSVRVKLTRDQIRQLFIVQMMPFVGFGILDNMILILAGEYIDQYLGSILCISTMAAAALGNILSDVAGVGLAHYVEAMVFRAGFKHPELTPEQLESSQVRITNNVARASGLVVGCLIGMFPLLFFDN</sequence>
<name>A0A7E4UYD5_PANRE</name>
<keyword evidence="4 5" id="KW-0472">Membrane</keyword>
<reference evidence="7" key="2">
    <citation type="submission" date="2020-10" db="UniProtKB">
        <authorList>
            <consortium name="WormBaseParasite"/>
        </authorList>
    </citation>
    <scope>IDENTIFICATION</scope>
</reference>
<reference evidence="6" key="1">
    <citation type="journal article" date="2013" name="Genetics">
        <title>The draft genome and transcriptome of Panagrellus redivivus are shaped by the harsh demands of a free-living lifestyle.</title>
        <authorList>
            <person name="Srinivasan J."/>
            <person name="Dillman A.R."/>
            <person name="Macchietto M.G."/>
            <person name="Heikkinen L."/>
            <person name="Lakso M."/>
            <person name="Fracchia K.M."/>
            <person name="Antoshechkin I."/>
            <person name="Mortazavi A."/>
            <person name="Wong G."/>
            <person name="Sternberg P.W."/>
        </authorList>
    </citation>
    <scope>NUCLEOTIDE SEQUENCE [LARGE SCALE GENOMIC DNA]</scope>
    <source>
        <strain evidence="6">MT8872</strain>
    </source>
</reference>
<dbReference type="Pfam" id="PF10507">
    <property type="entry name" value="TMEM65"/>
    <property type="match status" value="1"/>
</dbReference>
<accession>A0A7E4UYD5</accession>
<dbReference type="PANTHER" id="PTHR21706">
    <property type="entry name" value="TRANSMEMBRANE PROTEIN 65"/>
    <property type="match status" value="1"/>
</dbReference>
<evidence type="ECO:0000256" key="1">
    <source>
        <dbReference type="ARBA" id="ARBA00004141"/>
    </source>
</evidence>
<proteinExistence type="predicted"/>
<evidence type="ECO:0000313" key="6">
    <source>
        <dbReference type="Proteomes" id="UP000492821"/>
    </source>
</evidence>
<feature type="transmembrane region" description="Helical" evidence="5">
    <location>
        <begin position="122"/>
        <end position="145"/>
    </location>
</feature>
<dbReference type="GO" id="GO:0016020">
    <property type="term" value="C:membrane"/>
    <property type="evidence" value="ECO:0007669"/>
    <property type="project" value="UniProtKB-SubCell"/>
</dbReference>